<dbReference type="EMBL" id="MGGP01000020">
    <property type="protein sequence ID" value="OGM31852.1"/>
    <property type="molecule type" value="Genomic_DNA"/>
</dbReference>
<comment type="caution">
    <text evidence="3">The sequence shown here is derived from an EMBL/GenBank/DDBJ whole genome shotgun (WGS) entry which is preliminary data.</text>
</comment>
<sequence length="503" mass="54870">MEPNTNQMPIEHDIPAPGGPVAPTTGSVPASAPAPQTPVAPKPETSSLGTQMITPKGGGKFPKKLLFILLLVVFVIGVGFAVVKFILPNFRGISGSTELVWWGLWEDETLVQPLIEEYQNANPGVTIKYQRSDKEDYRERLTSALARGEGPDIFRLHNSWIPMFAAELEPAPSNILSSQDFQNAFYPVAAESAIGANGPLAVPLEYDGLAMFVNEEIFTTHAATIPTDWNDLREVAKALTIKDERGVITQSGVALGTTANVDHWPEIVALLLLQNGANPGSPNDAAGRGGQALSFYKQFSVVDRVWDDTQPTSTVAFSTGRVGMYFGPSWRALEIIERNPSLKFRVVPVPQVPKSDPSLPDVTYASYWVEGVSAKSKNVSEAWKFLKFMSERENLTKLYERSSASRPFGEPYSRVDMRDLLLADPVVGGFLRLAPNAKSSYLHSRTFDGASGINTALSQYYEDAINKINPTSDPKREMATLATGVQQVLSRYGLAAPLPTPED</sequence>
<dbReference type="InterPro" id="IPR006059">
    <property type="entry name" value="SBP"/>
</dbReference>
<dbReference type="Proteomes" id="UP000178870">
    <property type="component" value="Unassembled WGS sequence"/>
</dbReference>
<dbReference type="AlphaFoldDB" id="A0A1F7YWX7"/>
<proteinExistence type="predicted"/>
<dbReference type="SUPFAM" id="SSF53850">
    <property type="entry name" value="Periplasmic binding protein-like II"/>
    <property type="match status" value="1"/>
</dbReference>
<evidence type="ECO:0000313" key="4">
    <source>
        <dbReference type="Proteomes" id="UP000178870"/>
    </source>
</evidence>
<protein>
    <recommendedName>
        <fullName evidence="5">ABC transporter substrate-binding protein</fullName>
    </recommendedName>
</protein>
<dbReference type="Pfam" id="PF13416">
    <property type="entry name" value="SBP_bac_8"/>
    <property type="match status" value="1"/>
</dbReference>
<dbReference type="Gene3D" id="3.40.190.10">
    <property type="entry name" value="Periplasmic binding protein-like II"/>
    <property type="match status" value="1"/>
</dbReference>
<dbReference type="InterPro" id="IPR050490">
    <property type="entry name" value="Bact_solute-bd_prot1"/>
</dbReference>
<gene>
    <name evidence="3" type="ORF">A2803_01035</name>
</gene>
<keyword evidence="2" id="KW-0812">Transmembrane</keyword>
<keyword evidence="2" id="KW-0472">Membrane</keyword>
<feature type="compositionally biased region" description="Polar residues" evidence="1">
    <location>
        <begin position="44"/>
        <end position="53"/>
    </location>
</feature>
<evidence type="ECO:0000256" key="2">
    <source>
        <dbReference type="SAM" id="Phobius"/>
    </source>
</evidence>
<feature type="transmembrane region" description="Helical" evidence="2">
    <location>
        <begin position="65"/>
        <end position="87"/>
    </location>
</feature>
<evidence type="ECO:0000313" key="3">
    <source>
        <dbReference type="EMBL" id="OGM31852.1"/>
    </source>
</evidence>
<reference evidence="3 4" key="1">
    <citation type="journal article" date="2016" name="Nat. Commun.">
        <title>Thousands of microbial genomes shed light on interconnected biogeochemical processes in an aquifer system.</title>
        <authorList>
            <person name="Anantharaman K."/>
            <person name="Brown C.T."/>
            <person name="Hug L.A."/>
            <person name="Sharon I."/>
            <person name="Castelle C.J."/>
            <person name="Probst A.J."/>
            <person name="Thomas B.C."/>
            <person name="Singh A."/>
            <person name="Wilkins M.J."/>
            <person name="Karaoz U."/>
            <person name="Brodie E.L."/>
            <person name="Williams K.H."/>
            <person name="Hubbard S.S."/>
            <person name="Banfield J.F."/>
        </authorList>
    </citation>
    <scope>NUCLEOTIDE SEQUENCE [LARGE SCALE GENOMIC DNA]</scope>
</reference>
<evidence type="ECO:0000256" key="1">
    <source>
        <dbReference type="SAM" id="MobiDB-lite"/>
    </source>
</evidence>
<feature type="compositionally biased region" description="Low complexity" evidence="1">
    <location>
        <begin position="15"/>
        <end position="29"/>
    </location>
</feature>
<dbReference type="PANTHER" id="PTHR43649">
    <property type="entry name" value="ARABINOSE-BINDING PROTEIN-RELATED"/>
    <property type="match status" value="1"/>
</dbReference>
<feature type="region of interest" description="Disordered" evidence="1">
    <location>
        <begin position="1"/>
        <end position="53"/>
    </location>
</feature>
<evidence type="ECO:0008006" key="5">
    <source>
        <dbReference type="Google" id="ProtNLM"/>
    </source>
</evidence>
<organism evidence="3 4">
    <name type="scientific">Candidatus Woesebacteria bacterium RIFCSPHIGHO2_01_FULL_44_21</name>
    <dbReference type="NCBI Taxonomy" id="1802503"/>
    <lineage>
        <taxon>Bacteria</taxon>
        <taxon>Candidatus Woeseibacteriota</taxon>
    </lineage>
</organism>
<dbReference type="PANTHER" id="PTHR43649:SF12">
    <property type="entry name" value="DIACETYLCHITOBIOSE BINDING PROTEIN DASA"/>
    <property type="match status" value="1"/>
</dbReference>
<accession>A0A1F7YWX7</accession>
<keyword evidence="2" id="KW-1133">Transmembrane helix</keyword>
<name>A0A1F7YWX7_9BACT</name>